<feature type="compositionally biased region" description="Acidic residues" evidence="1">
    <location>
        <begin position="199"/>
        <end position="210"/>
    </location>
</feature>
<dbReference type="AlphaFoldDB" id="A0A4Z0A3G3"/>
<keyword evidence="3" id="KW-1185">Reference proteome</keyword>
<feature type="region of interest" description="Disordered" evidence="1">
    <location>
        <begin position="1"/>
        <end position="25"/>
    </location>
</feature>
<dbReference type="STRING" id="135208.A0A4Z0A3G3"/>
<feature type="compositionally biased region" description="Basic residues" evidence="1">
    <location>
        <begin position="217"/>
        <end position="236"/>
    </location>
</feature>
<feature type="region of interest" description="Disordered" evidence="1">
    <location>
        <begin position="143"/>
        <end position="236"/>
    </location>
</feature>
<accession>A0A4Z0A3G3</accession>
<name>A0A4Z0A3G3_9AGAM</name>
<proteinExistence type="predicted"/>
<sequence length="236" mass="25985">MSGPPGPSQRYLDGATPGLLDPSQPSRVLRLPGSKLSFASFDPRAASAAAPEIDKLSLNGELYRPKRIVIETLPNGRNYWRFVPRARWGEGVRDEGEWPREISICGETLRCTLDQWDIYKLDPAYDCFVPAAPAIPIITRKETLGPSGASQSSVSSSSSSSAAPQSKRRVSSPPTEIDDSTVPHAKRRKHDVIYVHSDTEDEEEDEVEEMMVDRSGRRGRAGTKTHVPSRRTRGGS</sequence>
<gene>
    <name evidence="2" type="ORF">EWM64_g3023</name>
</gene>
<protein>
    <submittedName>
        <fullName evidence="2">Uncharacterized protein</fullName>
    </submittedName>
</protein>
<dbReference type="OrthoDB" id="3267607at2759"/>
<feature type="compositionally biased region" description="Low complexity" evidence="1">
    <location>
        <begin position="145"/>
        <end position="165"/>
    </location>
</feature>
<comment type="caution">
    <text evidence="2">The sequence shown here is derived from an EMBL/GenBank/DDBJ whole genome shotgun (WGS) entry which is preliminary data.</text>
</comment>
<dbReference type="EMBL" id="SFCI01000263">
    <property type="protein sequence ID" value="TFY80984.1"/>
    <property type="molecule type" value="Genomic_DNA"/>
</dbReference>
<evidence type="ECO:0000256" key="1">
    <source>
        <dbReference type="SAM" id="MobiDB-lite"/>
    </source>
</evidence>
<evidence type="ECO:0000313" key="3">
    <source>
        <dbReference type="Proteomes" id="UP000298061"/>
    </source>
</evidence>
<dbReference type="Proteomes" id="UP000298061">
    <property type="component" value="Unassembled WGS sequence"/>
</dbReference>
<reference evidence="2 3" key="1">
    <citation type="submission" date="2019-02" db="EMBL/GenBank/DDBJ databases">
        <title>Genome sequencing of the rare red list fungi Hericium alpestre (H. flagellum).</title>
        <authorList>
            <person name="Buettner E."/>
            <person name="Kellner H."/>
        </authorList>
    </citation>
    <scope>NUCLEOTIDE SEQUENCE [LARGE SCALE GENOMIC DNA]</scope>
    <source>
        <strain evidence="2 3">DSM 108284</strain>
    </source>
</reference>
<evidence type="ECO:0000313" key="2">
    <source>
        <dbReference type="EMBL" id="TFY80984.1"/>
    </source>
</evidence>
<organism evidence="2 3">
    <name type="scientific">Hericium alpestre</name>
    <dbReference type="NCBI Taxonomy" id="135208"/>
    <lineage>
        <taxon>Eukaryota</taxon>
        <taxon>Fungi</taxon>
        <taxon>Dikarya</taxon>
        <taxon>Basidiomycota</taxon>
        <taxon>Agaricomycotina</taxon>
        <taxon>Agaricomycetes</taxon>
        <taxon>Russulales</taxon>
        <taxon>Hericiaceae</taxon>
        <taxon>Hericium</taxon>
    </lineage>
</organism>